<organism evidence="3">
    <name type="scientific">Salix viminalis</name>
    <name type="common">Common osier</name>
    <name type="synonym">Basket willow</name>
    <dbReference type="NCBI Taxonomy" id="40686"/>
    <lineage>
        <taxon>Eukaryota</taxon>
        <taxon>Viridiplantae</taxon>
        <taxon>Streptophyta</taxon>
        <taxon>Embryophyta</taxon>
        <taxon>Tracheophyta</taxon>
        <taxon>Spermatophyta</taxon>
        <taxon>Magnoliopsida</taxon>
        <taxon>eudicotyledons</taxon>
        <taxon>Gunneridae</taxon>
        <taxon>Pentapetalae</taxon>
        <taxon>rosids</taxon>
        <taxon>fabids</taxon>
        <taxon>Malpighiales</taxon>
        <taxon>Salicaceae</taxon>
        <taxon>Saliceae</taxon>
        <taxon>Salix</taxon>
    </lineage>
</organism>
<proteinExistence type="predicted"/>
<gene>
    <name evidence="3" type="ORF">SVIM_LOCUS403053</name>
</gene>
<sequence length="178" mass="19795">MRAKVVIAVEFLGSVSEGVCAVAGAYVEEEANEEVEEEAQKDEAEIQAIAVKNQPPSAYLGQARSKSRRLVSNSQGMQDVAFLTIGCAMESITFLIYICLNLRAIVNCYLIAQSEVWIYASLQQKKYAKRFCKVINCCTWKLTSIYKPVAVIDVRTMLSKVHELLPMGGVNKCWIDFG</sequence>
<keyword evidence="2" id="KW-0812">Transmembrane</keyword>
<feature type="transmembrane region" description="Helical" evidence="2">
    <location>
        <begin position="80"/>
        <end position="98"/>
    </location>
</feature>
<protein>
    <submittedName>
        <fullName evidence="3">Uncharacterized protein</fullName>
    </submittedName>
</protein>
<keyword evidence="2" id="KW-1133">Transmembrane helix</keyword>
<name>A0A6N2MPG7_SALVM</name>
<dbReference type="AlphaFoldDB" id="A0A6N2MPG7"/>
<reference evidence="3" key="1">
    <citation type="submission" date="2019-03" db="EMBL/GenBank/DDBJ databases">
        <authorList>
            <person name="Mank J."/>
            <person name="Almeida P."/>
        </authorList>
    </citation>
    <scope>NUCLEOTIDE SEQUENCE</scope>
    <source>
        <strain evidence="3">78183</strain>
    </source>
</reference>
<accession>A0A6N2MPG7</accession>
<feature type="coiled-coil region" evidence="1">
    <location>
        <begin position="25"/>
        <end position="52"/>
    </location>
</feature>
<evidence type="ECO:0000313" key="3">
    <source>
        <dbReference type="EMBL" id="VFU56252.1"/>
    </source>
</evidence>
<keyword evidence="2" id="KW-0472">Membrane</keyword>
<keyword evidence="1" id="KW-0175">Coiled coil</keyword>
<evidence type="ECO:0000256" key="1">
    <source>
        <dbReference type="SAM" id="Coils"/>
    </source>
</evidence>
<evidence type="ECO:0000256" key="2">
    <source>
        <dbReference type="SAM" id="Phobius"/>
    </source>
</evidence>
<dbReference type="EMBL" id="CAADRP010001918">
    <property type="protein sequence ID" value="VFU56252.1"/>
    <property type="molecule type" value="Genomic_DNA"/>
</dbReference>